<dbReference type="GO" id="GO:0022857">
    <property type="term" value="F:transmembrane transporter activity"/>
    <property type="evidence" value="ECO:0007669"/>
    <property type="project" value="InterPro"/>
</dbReference>
<name>A0AAW9HY76_9ACTO</name>
<keyword evidence="2" id="KW-0813">Transport</keyword>
<proteinExistence type="predicted"/>
<dbReference type="Proteomes" id="UP001281731">
    <property type="component" value="Unassembled WGS sequence"/>
</dbReference>
<dbReference type="PANTHER" id="PTHR42718">
    <property type="entry name" value="MAJOR FACILITATOR SUPERFAMILY MULTIDRUG TRANSPORTER MFSC"/>
    <property type="match status" value="1"/>
</dbReference>
<dbReference type="RefSeq" id="WP_320756419.1">
    <property type="nucleotide sequence ID" value="NZ_JAWNGC010000003.1"/>
</dbReference>
<keyword evidence="5 6" id="KW-0472">Membrane</keyword>
<feature type="transmembrane region" description="Helical" evidence="6">
    <location>
        <begin position="408"/>
        <end position="426"/>
    </location>
</feature>
<feature type="domain" description="Major facilitator superfamily (MFS) profile" evidence="7">
    <location>
        <begin position="28"/>
        <end position="471"/>
    </location>
</feature>
<dbReference type="InterPro" id="IPR011701">
    <property type="entry name" value="MFS"/>
</dbReference>
<feature type="transmembrane region" description="Helical" evidence="6">
    <location>
        <begin position="311"/>
        <end position="333"/>
    </location>
</feature>
<feature type="transmembrane region" description="Helical" evidence="6">
    <location>
        <begin position="185"/>
        <end position="203"/>
    </location>
</feature>
<accession>A0AAW9HY76</accession>
<dbReference type="PROSITE" id="PS50850">
    <property type="entry name" value="MFS"/>
    <property type="match status" value="1"/>
</dbReference>
<feature type="transmembrane region" description="Helical" evidence="6">
    <location>
        <begin position="32"/>
        <end position="55"/>
    </location>
</feature>
<feature type="transmembrane region" description="Helical" evidence="6">
    <location>
        <begin position="269"/>
        <end position="291"/>
    </location>
</feature>
<feature type="transmembrane region" description="Helical" evidence="6">
    <location>
        <begin position="67"/>
        <end position="87"/>
    </location>
</feature>
<keyword evidence="4 6" id="KW-1133">Transmembrane helix</keyword>
<feature type="transmembrane region" description="Helical" evidence="6">
    <location>
        <begin position="340"/>
        <end position="360"/>
    </location>
</feature>
<evidence type="ECO:0000313" key="9">
    <source>
        <dbReference type="Proteomes" id="UP001281731"/>
    </source>
</evidence>
<evidence type="ECO:0000256" key="3">
    <source>
        <dbReference type="ARBA" id="ARBA00022692"/>
    </source>
</evidence>
<dbReference type="AlphaFoldDB" id="A0AAW9HY76"/>
<dbReference type="GO" id="GO:0005886">
    <property type="term" value="C:plasma membrane"/>
    <property type="evidence" value="ECO:0007669"/>
    <property type="project" value="UniProtKB-SubCell"/>
</dbReference>
<evidence type="ECO:0000256" key="4">
    <source>
        <dbReference type="ARBA" id="ARBA00022989"/>
    </source>
</evidence>
<comment type="subcellular location">
    <subcellularLocation>
        <location evidence="1">Cell membrane</location>
        <topology evidence="1">Multi-pass membrane protein</topology>
    </subcellularLocation>
</comment>
<gene>
    <name evidence="8" type="ORF">R6G80_03380</name>
</gene>
<evidence type="ECO:0000256" key="5">
    <source>
        <dbReference type="ARBA" id="ARBA00023136"/>
    </source>
</evidence>
<feature type="transmembrane region" description="Helical" evidence="6">
    <location>
        <begin position="446"/>
        <end position="466"/>
    </location>
</feature>
<feature type="transmembrane region" description="Helical" evidence="6">
    <location>
        <begin position="215"/>
        <end position="234"/>
    </location>
</feature>
<evidence type="ECO:0000256" key="2">
    <source>
        <dbReference type="ARBA" id="ARBA00022448"/>
    </source>
</evidence>
<feature type="transmembrane region" description="Helical" evidence="6">
    <location>
        <begin position="125"/>
        <end position="145"/>
    </location>
</feature>
<feature type="transmembrane region" description="Helical" evidence="6">
    <location>
        <begin position="366"/>
        <end position="387"/>
    </location>
</feature>
<evidence type="ECO:0000259" key="7">
    <source>
        <dbReference type="PROSITE" id="PS50850"/>
    </source>
</evidence>
<dbReference type="PANTHER" id="PTHR42718:SF9">
    <property type="entry name" value="MAJOR FACILITATOR SUPERFAMILY MULTIDRUG TRANSPORTER MFSC"/>
    <property type="match status" value="1"/>
</dbReference>
<dbReference type="InterPro" id="IPR036259">
    <property type="entry name" value="MFS_trans_sf"/>
</dbReference>
<sequence length="486" mass="52951">MSNQQTRDNVTGIPIPDEGTPEFEKLNKMAKIAIPFVLIIFTFGVLEMQAFGMIFMDIGKQLGQPHLASLITSLPGIVLGIVCIIYGSLGDFVSLRRMMVLGTIVFVLGSAIGVVLGGFNVWWVVIARVLQSAGWQVSGSIFLVLVSKYIKKENRVIYYGIFVAVFRFAAALGVLLAGYVSLIDWRWLFAFPIISAFFIPVLLRTLPNERMHGARIDWAGFAIIGILAAAITMYFTDMKIYWLVAAIISVIVFAIYISKAKDPFITPKFFKNPAFVLVMTVIFVGYFFSYTLNAGIYGIGGEVFGMEPDKIANMLVWSIILAAVVGFISGLIIRKIGRSASIIMALAFMGGGLIAIAFLIPYGPVWTLLFAPCLYYFGTSFFYSPIVDSATLTVEPEESGRVLGFNDLIQALTGSIGVALFGNLMASGAMSGGGIFNTASGAASTYSNIFLIGGVIVLIAMFIWIFSKKLIYRHSRIESAHIPAEA</sequence>
<dbReference type="Gene3D" id="1.20.1250.20">
    <property type="entry name" value="MFS general substrate transporter like domains"/>
    <property type="match status" value="2"/>
</dbReference>
<reference evidence="8" key="1">
    <citation type="submission" date="2023-10" db="EMBL/GenBank/DDBJ databases">
        <title>Whole Genome based description of the genera Actinobaculum and Actinotignum reveals a complex phylogenetic relationship within the species included in the genus Actinotignum.</title>
        <authorList>
            <person name="Jensen C.S."/>
            <person name="Dargis R."/>
            <person name="Kemp M."/>
            <person name="Christensen J.J."/>
        </authorList>
    </citation>
    <scope>NUCLEOTIDE SEQUENCE</scope>
    <source>
        <strain evidence="8">SLA_B511</strain>
    </source>
</reference>
<feature type="transmembrane region" description="Helical" evidence="6">
    <location>
        <begin position="99"/>
        <end position="119"/>
    </location>
</feature>
<dbReference type="Pfam" id="PF07690">
    <property type="entry name" value="MFS_1"/>
    <property type="match status" value="1"/>
</dbReference>
<feature type="transmembrane region" description="Helical" evidence="6">
    <location>
        <begin position="240"/>
        <end position="257"/>
    </location>
</feature>
<dbReference type="PRINTS" id="PR01036">
    <property type="entry name" value="TCRTETB"/>
</dbReference>
<dbReference type="SUPFAM" id="SSF103473">
    <property type="entry name" value="MFS general substrate transporter"/>
    <property type="match status" value="1"/>
</dbReference>
<evidence type="ECO:0000313" key="8">
    <source>
        <dbReference type="EMBL" id="MDY5154766.1"/>
    </source>
</evidence>
<keyword evidence="3 6" id="KW-0812">Transmembrane</keyword>
<protein>
    <submittedName>
        <fullName evidence="8">MFS transporter</fullName>
    </submittedName>
</protein>
<evidence type="ECO:0000256" key="6">
    <source>
        <dbReference type="SAM" id="Phobius"/>
    </source>
</evidence>
<organism evidence="8 9">
    <name type="scientific">Actinotignum urinale</name>
    <dbReference type="NCBI Taxonomy" id="190146"/>
    <lineage>
        <taxon>Bacteria</taxon>
        <taxon>Bacillati</taxon>
        <taxon>Actinomycetota</taxon>
        <taxon>Actinomycetes</taxon>
        <taxon>Actinomycetales</taxon>
        <taxon>Actinomycetaceae</taxon>
        <taxon>Actinotignum</taxon>
    </lineage>
</organism>
<feature type="transmembrane region" description="Helical" evidence="6">
    <location>
        <begin position="157"/>
        <end position="179"/>
    </location>
</feature>
<dbReference type="InterPro" id="IPR020846">
    <property type="entry name" value="MFS_dom"/>
</dbReference>
<evidence type="ECO:0000256" key="1">
    <source>
        <dbReference type="ARBA" id="ARBA00004651"/>
    </source>
</evidence>
<dbReference type="EMBL" id="JAWNGC010000003">
    <property type="protein sequence ID" value="MDY5154766.1"/>
    <property type="molecule type" value="Genomic_DNA"/>
</dbReference>
<comment type="caution">
    <text evidence="8">The sequence shown here is derived from an EMBL/GenBank/DDBJ whole genome shotgun (WGS) entry which is preliminary data.</text>
</comment>